<dbReference type="EMBL" id="AP023355">
    <property type="protein sequence ID" value="BCJ32648.1"/>
    <property type="molecule type" value="Genomic_DNA"/>
</dbReference>
<dbReference type="AlphaFoldDB" id="A0A7R7HUY9"/>
<evidence type="ECO:0008006" key="4">
    <source>
        <dbReference type="Google" id="ProtNLM"/>
    </source>
</evidence>
<evidence type="ECO:0000313" key="2">
    <source>
        <dbReference type="EMBL" id="BCJ32648.1"/>
    </source>
</evidence>
<accession>A0A7R7HUY9</accession>
<evidence type="ECO:0000313" key="3">
    <source>
        <dbReference type="Proteomes" id="UP000611640"/>
    </source>
</evidence>
<dbReference type="RefSeq" id="WP_203959670.1">
    <property type="nucleotide sequence ID" value="NZ_AP023355.1"/>
</dbReference>
<gene>
    <name evidence="2" type="ORF">Athai_01510</name>
</gene>
<proteinExistence type="predicted"/>
<reference evidence="2 3" key="1">
    <citation type="submission" date="2020-08" db="EMBL/GenBank/DDBJ databases">
        <title>Whole genome shotgun sequence of Actinocatenispora thailandica NBRC 105041.</title>
        <authorList>
            <person name="Komaki H."/>
            <person name="Tamura T."/>
        </authorList>
    </citation>
    <scope>NUCLEOTIDE SEQUENCE [LARGE SCALE GENOMIC DNA]</scope>
    <source>
        <strain evidence="2 3">NBRC 105041</strain>
    </source>
</reference>
<sequence>MTQPPTTSAPPSTPRRLKPPLRRTPVSLLLFLLAGFGCLIAVLAATIVIYIGRSAYQAGHQVSPTQAVDGLLDAALNEHDASATDKYLCGDASVRSKVHGVVRRIKTFEKKNPGTFLTYEWSVRKVWQRRGRALVAAQVRAKTTASGSSTNNPEQRWSFAMRDQGGWKVCALTIPEN</sequence>
<organism evidence="2 3">
    <name type="scientific">Actinocatenispora thailandica</name>
    <dbReference type="NCBI Taxonomy" id="227318"/>
    <lineage>
        <taxon>Bacteria</taxon>
        <taxon>Bacillati</taxon>
        <taxon>Actinomycetota</taxon>
        <taxon>Actinomycetes</taxon>
        <taxon>Micromonosporales</taxon>
        <taxon>Micromonosporaceae</taxon>
        <taxon>Actinocatenispora</taxon>
    </lineage>
</organism>
<evidence type="ECO:0000256" key="1">
    <source>
        <dbReference type="SAM" id="Phobius"/>
    </source>
</evidence>
<name>A0A7R7HUY9_9ACTN</name>
<keyword evidence="3" id="KW-1185">Reference proteome</keyword>
<protein>
    <recommendedName>
        <fullName evidence="4">DUF4878 domain-containing protein</fullName>
    </recommendedName>
</protein>
<keyword evidence="1" id="KW-1133">Transmembrane helix</keyword>
<feature type="transmembrane region" description="Helical" evidence="1">
    <location>
        <begin position="28"/>
        <end position="51"/>
    </location>
</feature>
<dbReference type="KEGG" id="atl:Athai_01510"/>
<keyword evidence="1" id="KW-0472">Membrane</keyword>
<dbReference type="Proteomes" id="UP000611640">
    <property type="component" value="Chromosome"/>
</dbReference>
<keyword evidence="1" id="KW-0812">Transmembrane</keyword>